<dbReference type="InterPro" id="IPR036915">
    <property type="entry name" value="Cyclin-like_sf"/>
</dbReference>
<dbReference type="Pfam" id="PF00134">
    <property type="entry name" value="Cyclin_N"/>
    <property type="match status" value="1"/>
</dbReference>
<evidence type="ECO:0000313" key="9">
    <source>
        <dbReference type="EMBL" id="KAG2629225.1"/>
    </source>
</evidence>
<dbReference type="EMBL" id="CM029041">
    <property type="protein sequence ID" value="KAG2629225.1"/>
    <property type="molecule type" value="Genomic_DNA"/>
</dbReference>
<dbReference type="PIRSF" id="PIRSF001771">
    <property type="entry name" value="Cyclin_A_B_D_E"/>
    <property type="match status" value="1"/>
</dbReference>
<dbReference type="InterPro" id="IPR006671">
    <property type="entry name" value="Cyclin_N"/>
</dbReference>
<dbReference type="Gene3D" id="1.10.472.10">
    <property type="entry name" value="Cyclin-like"/>
    <property type="match status" value="2"/>
</dbReference>
<dbReference type="GO" id="GO:0016538">
    <property type="term" value="F:cyclin-dependent protein serine/threonine kinase regulator activity"/>
    <property type="evidence" value="ECO:0007669"/>
    <property type="project" value="InterPro"/>
</dbReference>
<evidence type="ECO:0000256" key="4">
    <source>
        <dbReference type="ARBA" id="ARBA00023306"/>
    </source>
</evidence>
<evidence type="ECO:0000256" key="5">
    <source>
        <dbReference type="RuleBase" id="RU000383"/>
    </source>
</evidence>
<dbReference type="GO" id="GO:0044772">
    <property type="term" value="P:mitotic cell cycle phase transition"/>
    <property type="evidence" value="ECO:0007669"/>
    <property type="project" value="InterPro"/>
</dbReference>
<evidence type="ECO:0000259" key="8">
    <source>
        <dbReference type="SMART" id="SM01332"/>
    </source>
</evidence>
<keyword evidence="4" id="KW-0131">Cell cycle</keyword>
<sequence>MSSGAAPRRSSSAATAKRPAVAAAERAGVGAKAAAQANKRAALGDVTNVAAGGAGTRGRAGGSRKASAAPAGAAASKLNSATSAAPVKNVSLASACYVGSGRGCAVKSATAKTGQAVSCHDSTTQKHNVPPAEVATVVRELNVAPAPALCSSIVSPQYLEDSVCIDGTVSTCDSMKSPDYEYSNNGDSMLTSLEGQANENLCILEDRDGHETKWKKNSPHPMEIDYVCSVDNNNDEPRLYPALASDIYMLLREAESKERPSTDFMKTIQKDINPSMRAILVDWLVEVAEEYRLVPDTLYLTVNYIDRYLSGNKISRQRLQLLGVACMLIAAKREEICAPQAEEFCYITDNTYFRDEVLEMEASVLNCLKFQMGAPTAKCFLRRFLRAAQACDEDPAYIEVLANYITELSLLEYNLLCYPPSQIAASAIFLAKYILYPTKHPWNPTLARNTRYKPSELCESVKALHHLLSTAPLNNLHAVREKYKYIVTEMQCPASIPTGFFEDATR</sequence>
<dbReference type="GO" id="GO:0051301">
    <property type="term" value="P:cell division"/>
    <property type="evidence" value="ECO:0007669"/>
    <property type="project" value="UniProtKB-KW"/>
</dbReference>
<organism evidence="9 10">
    <name type="scientific">Panicum virgatum</name>
    <name type="common">Blackwell switchgrass</name>
    <dbReference type="NCBI Taxonomy" id="38727"/>
    <lineage>
        <taxon>Eukaryota</taxon>
        <taxon>Viridiplantae</taxon>
        <taxon>Streptophyta</taxon>
        <taxon>Embryophyta</taxon>
        <taxon>Tracheophyta</taxon>
        <taxon>Spermatophyta</taxon>
        <taxon>Magnoliopsida</taxon>
        <taxon>Liliopsida</taxon>
        <taxon>Poales</taxon>
        <taxon>Poaceae</taxon>
        <taxon>PACMAD clade</taxon>
        <taxon>Panicoideae</taxon>
        <taxon>Panicodae</taxon>
        <taxon>Paniceae</taxon>
        <taxon>Panicinae</taxon>
        <taxon>Panicum</taxon>
        <taxon>Panicum sect. Hiantes</taxon>
    </lineage>
</organism>
<dbReference type="Pfam" id="PF02984">
    <property type="entry name" value="Cyclin_C"/>
    <property type="match status" value="1"/>
</dbReference>
<evidence type="ECO:0008006" key="11">
    <source>
        <dbReference type="Google" id="ProtNLM"/>
    </source>
</evidence>
<name>A0A8T0V4R9_PANVG</name>
<dbReference type="InterPro" id="IPR048258">
    <property type="entry name" value="Cyclins_cyclin-box"/>
</dbReference>
<dbReference type="SMART" id="SM00385">
    <property type="entry name" value="CYCLIN"/>
    <property type="match status" value="2"/>
</dbReference>
<dbReference type="PANTHER" id="PTHR10177">
    <property type="entry name" value="CYCLINS"/>
    <property type="match status" value="1"/>
</dbReference>
<feature type="domain" description="Cyclin C-terminal" evidence="8">
    <location>
        <begin position="375"/>
        <end position="495"/>
    </location>
</feature>
<feature type="domain" description="Cyclin-like" evidence="7">
    <location>
        <begin position="282"/>
        <end position="366"/>
    </location>
</feature>
<keyword evidence="2" id="KW-0132">Cell division</keyword>
<dbReference type="InterPro" id="IPR013763">
    <property type="entry name" value="Cyclin-like_dom"/>
</dbReference>
<reference evidence="9" key="1">
    <citation type="submission" date="2020-05" db="EMBL/GenBank/DDBJ databases">
        <title>WGS assembly of Panicum virgatum.</title>
        <authorList>
            <person name="Lovell J.T."/>
            <person name="Jenkins J."/>
            <person name="Shu S."/>
            <person name="Juenger T.E."/>
            <person name="Schmutz J."/>
        </authorList>
    </citation>
    <scope>NUCLEOTIDE SEQUENCE</scope>
    <source>
        <strain evidence="9">AP13</strain>
    </source>
</reference>
<dbReference type="SMART" id="SM01332">
    <property type="entry name" value="Cyclin_C"/>
    <property type="match status" value="1"/>
</dbReference>
<dbReference type="InterPro" id="IPR039361">
    <property type="entry name" value="Cyclin"/>
</dbReference>
<keyword evidence="10" id="KW-1185">Reference proteome</keyword>
<dbReference type="FunFam" id="1.10.472.10:FF:000167">
    <property type="entry name" value="Mitotic cyclin 6"/>
    <property type="match status" value="1"/>
</dbReference>
<evidence type="ECO:0000256" key="3">
    <source>
        <dbReference type="ARBA" id="ARBA00023127"/>
    </source>
</evidence>
<dbReference type="OrthoDB" id="5590282at2759"/>
<dbReference type="PROSITE" id="PS00292">
    <property type="entry name" value="CYCLINS"/>
    <property type="match status" value="1"/>
</dbReference>
<dbReference type="AlphaFoldDB" id="A0A8T0V4R9"/>
<dbReference type="InterPro" id="IPR046965">
    <property type="entry name" value="Cyclin_A/B-like"/>
</dbReference>
<evidence type="ECO:0000313" key="10">
    <source>
        <dbReference type="Proteomes" id="UP000823388"/>
    </source>
</evidence>
<dbReference type="Proteomes" id="UP000823388">
    <property type="component" value="Chromosome 3K"/>
</dbReference>
<evidence type="ECO:0000256" key="6">
    <source>
        <dbReference type="SAM" id="MobiDB-lite"/>
    </source>
</evidence>
<dbReference type="CDD" id="cd20562">
    <property type="entry name" value="CYCLIN_AtCycA_like_rpt1"/>
    <property type="match status" value="1"/>
</dbReference>
<gene>
    <name evidence="9" type="ORF">PVAP13_3KG399100</name>
</gene>
<comment type="similarity">
    <text evidence="1">Belongs to the cyclin family. Cyclin AB subfamily.</text>
</comment>
<evidence type="ECO:0000256" key="1">
    <source>
        <dbReference type="ARBA" id="ARBA00006955"/>
    </source>
</evidence>
<proteinExistence type="inferred from homology"/>
<feature type="region of interest" description="Disordered" evidence="6">
    <location>
        <begin position="1"/>
        <end position="26"/>
    </location>
</feature>
<feature type="domain" description="Cyclin-like" evidence="7">
    <location>
        <begin position="379"/>
        <end position="466"/>
    </location>
</feature>
<dbReference type="FunFam" id="1.10.472.10:FF:000013">
    <property type="entry name" value="Cyclin A1"/>
    <property type="match status" value="1"/>
</dbReference>
<evidence type="ECO:0000256" key="2">
    <source>
        <dbReference type="ARBA" id="ARBA00022618"/>
    </source>
</evidence>
<dbReference type="SUPFAM" id="SSF47954">
    <property type="entry name" value="Cyclin-like"/>
    <property type="match status" value="2"/>
</dbReference>
<keyword evidence="3 5" id="KW-0195">Cyclin</keyword>
<accession>A0A8T0V4R9</accession>
<dbReference type="InterPro" id="IPR004367">
    <property type="entry name" value="Cyclin_C-dom"/>
</dbReference>
<evidence type="ECO:0000259" key="7">
    <source>
        <dbReference type="SMART" id="SM00385"/>
    </source>
</evidence>
<protein>
    <recommendedName>
        <fullName evidence="11">Cyclin N-terminal domain-containing protein</fullName>
    </recommendedName>
</protein>
<comment type="caution">
    <text evidence="9">The sequence shown here is derived from an EMBL/GenBank/DDBJ whole genome shotgun (WGS) entry which is preliminary data.</text>
</comment>